<accession>A0A507QIV2</accession>
<dbReference type="STRING" id="5098.A0A507QIV2"/>
<keyword evidence="3" id="KW-1185">Reference proteome</keyword>
<evidence type="ECO:0000313" key="3">
    <source>
        <dbReference type="Proteomes" id="UP000319663"/>
    </source>
</evidence>
<reference evidence="2 3" key="1">
    <citation type="submission" date="2019-06" db="EMBL/GenBank/DDBJ databases">
        <title>Wine fermentation using esterase from Monascus purpureus.</title>
        <authorList>
            <person name="Geng C."/>
            <person name="Zhang Y."/>
        </authorList>
    </citation>
    <scope>NUCLEOTIDE SEQUENCE [LARGE SCALE GENOMIC DNA]</scope>
    <source>
        <strain evidence="2">HQ1</strain>
    </source>
</reference>
<gene>
    <name evidence="2" type="ORF">MPDQ_005270</name>
</gene>
<organism evidence="2 3">
    <name type="scientific">Monascus purpureus</name>
    <name type="common">Red mold</name>
    <name type="synonym">Monascus anka</name>
    <dbReference type="NCBI Taxonomy" id="5098"/>
    <lineage>
        <taxon>Eukaryota</taxon>
        <taxon>Fungi</taxon>
        <taxon>Dikarya</taxon>
        <taxon>Ascomycota</taxon>
        <taxon>Pezizomycotina</taxon>
        <taxon>Eurotiomycetes</taxon>
        <taxon>Eurotiomycetidae</taxon>
        <taxon>Eurotiales</taxon>
        <taxon>Aspergillaceae</taxon>
        <taxon>Monascus</taxon>
    </lineage>
</organism>
<feature type="compositionally biased region" description="Polar residues" evidence="1">
    <location>
        <begin position="112"/>
        <end position="131"/>
    </location>
</feature>
<dbReference type="OrthoDB" id="5279705at2759"/>
<comment type="caution">
    <text evidence="2">The sequence shown here is derived from an EMBL/GenBank/DDBJ whole genome shotgun (WGS) entry which is preliminary data.</text>
</comment>
<feature type="region of interest" description="Disordered" evidence="1">
    <location>
        <begin position="32"/>
        <end position="143"/>
    </location>
</feature>
<name>A0A507QIV2_MONPU</name>
<dbReference type="Proteomes" id="UP000319663">
    <property type="component" value="Unassembled WGS sequence"/>
</dbReference>
<dbReference type="EMBL" id="VIFY01000365">
    <property type="protein sequence ID" value="TQB67551.1"/>
    <property type="molecule type" value="Genomic_DNA"/>
</dbReference>
<feature type="compositionally biased region" description="Polar residues" evidence="1">
    <location>
        <begin position="67"/>
        <end position="81"/>
    </location>
</feature>
<evidence type="ECO:0000256" key="1">
    <source>
        <dbReference type="SAM" id="MobiDB-lite"/>
    </source>
</evidence>
<dbReference type="AlphaFoldDB" id="A0A507QIV2"/>
<evidence type="ECO:0000313" key="2">
    <source>
        <dbReference type="EMBL" id="TQB67551.1"/>
    </source>
</evidence>
<sequence>MFATMPPYNFDFDFQQLDTSAHMQSKPHYYSSVHSSPLTPRKHNTIFNPSQTIRSSPPRNHYDGNDQVPTQFTHNTAVFSSPTLPTTTTTTTTTPPASRSHQSPYAQRYMTKISNPLSHASGSYKTSSSPSARERRRDIYLSRIKRDRQDGRFEERGEQLMRMEHVAERGRWGEWMERDAEGVFAGVIEAEDDNEVDVDTDIRALDEYISEEQAMEMAILENMGSRPSGMQDQYPGQSHVRSTDDGALYSDDEYEGIFMDLADPDQGMDMSSG</sequence>
<feature type="compositionally biased region" description="Low complexity" evidence="1">
    <location>
        <begin position="82"/>
        <end position="96"/>
    </location>
</feature>
<feature type="compositionally biased region" description="Polar residues" evidence="1">
    <location>
        <begin position="45"/>
        <end position="58"/>
    </location>
</feature>
<protein>
    <submittedName>
        <fullName evidence="2">Uncharacterized protein</fullName>
    </submittedName>
</protein>
<proteinExistence type="predicted"/>